<organism evidence="1 2">
    <name type="scientific">Bhargavaea ginsengi</name>
    <dbReference type="NCBI Taxonomy" id="426757"/>
    <lineage>
        <taxon>Bacteria</taxon>
        <taxon>Bacillati</taxon>
        <taxon>Bacillota</taxon>
        <taxon>Bacilli</taxon>
        <taxon>Bacillales</taxon>
        <taxon>Caryophanaceae</taxon>
        <taxon>Bhargavaea</taxon>
    </lineage>
</organism>
<protein>
    <recommendedName>
        <fullName evidence="3">DUF2507 domain-containing protein</fullName>
    </recommendedName>
</protein>
<evidence type="ECO:0000313" key="1">
    <source>
        <dbReference type="EMBL" id="SEJ26376.1"/>
    </source>
</evidence>
<dbReference type="OrthoDB" id="2965348at2"/>
<name>A0A1H6XE34_9BACL</name>
<dbReference type="InterPro" id="IPR024096">
    <property type="entry name" value="NO_sig/Golgi_transp_ligand-bd"/>
</dbReference>
<sequence>MELKPDQEKVEQAGPTAFGYALFRDHILPSVLGRHEEEILYWAGKELASTFPLFEMDEAPGFFREAGWGELAQESLGKREIVYILSPDPEQVKKGTRCYTAEAGFLAGQYQKINGKNSECRPEPDRRQGIVKLILAWE</sequence>
<accession>A0A1H6XE34</accession>
<dbReference type="STRING" id="426757.SAMN04488127_1434"/>
<dbReference type="RefSeq" id="WP_092051489.1">
    <property type="nucleotide sequence ID" value="NZ_FNZF01000002.1"/>
</dbReference>
<keyword evidence="2" id="KW-1185">Reference proteome</keyword>
<dbReference type="AlphaFoldDB" id="A0A1H6XE34"/>
<evidence type="ECO:0000313" key="2">
    <source>
        <dbReference type="Proteomes" id="UP000199200"/>
    </source>
</evidence>
<dbReference type="Pfam" id="PF10702">
    <property type="entry name" value="DUF2507"/>
    <property type="match status" value="1"/>
</dbReference>
<dbReference type="EMBL" id="FNZF01000002">
    <property type="protein sequence ID" value="SEJ26376.1"/>
    <property type="molecule type" value="Genomic_DNA"/>
</dbReference>
<reference evidence="2" key="1">
    <citation type="submission" date="2016-10" db="EMBL/GenBank/DDBJ databases">
        <authorList>
            <person name="Varghese N."/>
            <person name="Submissions S."/>
        </authorList>
    </citation>
    <scope>NUCLEOTIDE SEQUENCE [LARGE SCALE GENOMIC DNA]</scope>
    <source>
        <strain evidence="2">CGMCC 1.6763</strain>
    </source>
</reference>
<dbReference type="InterPro" id="IPR019642">
    <property type="entry name" value="DUF2507"/>
</dbReference>
<dbReference type="SUPFAM" id="SSF111126">
    <property type="entry name" value="Ligand-binding domain in the NO signalling and Golgi transport"/>
    <property type="match status" value="1"/>
</dbReference>
<gene>
    <name evidence="1" type="ORF">SAMN04488127_1434</name>
</gene>
<dbReference type="Proteomes" id="UP000199200">
    <property type="component" value="Unassembled WGS sequence"/>
</dbReference>
<proteinExistence type="predicted"/>
<dbReference type="Gene3D" id="3.30.1380.20">
    <property type="entry name" value="Trafficking protein particle complex subunit 3"/>
    <property type="match status" value="1"/>
</dbReference>
<evidence type="ECO:0008006" key="3">
    <source>
        <dbReference type="Google" id="ProtNLM"/>
    </source>
</evidence>